<gene>
    <name evidence="7" type="ORF">DFR75_107197</name>
</gene>
<keyword evidence="5" id="KW-0732">Signal</keyword>
<reference evidence="7 8" key="1">
    <citation type="submission" date="2019-03" db="EMBL/GenBank/DDBJ databases">
        <title>Genomic Encyclopedia of Type Strains, Phase IV (KMG-IV): sequencing the most valuable type-strain genomes for metagenomic binning, comparative biology and taxonomic classification.</title>
        <authorList>
            <person name="Goeker M."/>
        </authorList>
    </citation>
    <scope>NUCLEOTIDE SEQUENCE [LARGE SCALE GENOMIC DNA]</scope>
    <source>
        <strain evidence="7 8">DSM 44496</strain>
    </source>
</reference>
<dbReference type="EMBL" id="SNXK01000007">
    <property type="protein sequence ID" value="TDP31972.1"/>
    <property type="molecule type" value="Genomic_DNA"/>
</dbReference>
<dbReference type="SMART" id="SM00327">
    <property type="entry name" value="VWA"/>
    <property type="match status" value="1"/>
</dbReference>
<dbReference type="InterPro" id="IPR036465">
    <property type="entry name" value="vWFA_dom_sf"/>
</dbReference>
<comment type="caution">
    <text evidence="7">The sequence shown here is derived from an EMBL/GenBank/DDBJ whole genome shotgun (WGS) entry which is preliminary data.</text>
</comment>
<dbReference type="RefSeq" id="WP_067487596.1">
    <property type="nucleotide sequence ID" value="NZ_SNXK01000007.1"/>
</dbReference>
<dbReference type="Pfam" id="PF13519">
    <property type="entry name" value="VWA_2"/>
    <property type="match status" value="1"/>
</dbReference>
<dbReference type="PROSITE" id="PS50234">
    <property type="entry name" value="VWFA"/>
    <property type="match status" value="1"/>
</dbReference>
<evidence type="ECO:0000256" key="3">
    <source>
        <dbReference type="ARBA" id="ARBA00022989"/>
    </source>
</evidence>
<dbReference type="PROSITE" id="PS51257">
    <property type="entry name" value="PROKAR_LIPOPROTEIN"/>
    <property type="match status" value="1"/>
</dbReference>
<name>A0A4V3CMY3_NOCIG</name>
<keyword evidence="3" id="KW-1133">Transmembrane helix</keyword>
<feature type="signal peptide" evidence="5">
    <location>
        <begin position="1"/>
        <end position="26"/>
    </location>
</feature>
<evidence type="ECO:0000259" key="6">
    <source>
        <dbReference type="PROSITE" id="PS50234"/>
    </source>
</evidence>
<sequence>MRQGHSKLSVAACLLAAVVGLTSACANTISGHAQPKLGLPVCDAVVMFVLDTSLSMEAGDVAPTRLAVATTAAKEYADQPPPRTQLGLITFAGTASVQVSPSTDRTLFKRAIDAVRLAERTATGEAIFTALAALGAPQAVASLEGPRRIVLLSDGKQTVPADLDDSRGAFTAAREARRQYAGISAVSLGTSGGTIEVPEANGRSLVPVPTDPESLREIGRLSGGDFHSVTTLAELNAVLTGLTCTP</sequence>
<dbReference type="SUPFAM" id="SSF53300">
    <property type="entry name" value="vWA-like"/>
    <property type="match status" value="1"/>
</dbReference>
<dbReference type="Proteomes" id="UP000295087">
    <property type="component" value="Unassembled WGS sequence"/>
</dbReference>
<protein>
    <submittedName>
        <fullName evidence="7">von Willebrand factor type A domain-containing protein</fullName>
    </submittedName>
</protein>
<dbReference type="AlphaFoldDB" id="A0A4V3CMY3"/>
<evidence type="ECO:0000313" key="7">
    <source>
        <dbReference type="EMBL" id="TDP31972.1"/>
    </source>
</evidence>
<evidence type="ECO:0000313" key="8">
    <source>
        <dbReference type="Proteomes" id="UP000295087"/>
    </source>
</evidence>
<dbReference type="Gene3D" id="3.40.50.410">
    <property type="entry name" value="von Willebrand factor, type A domain"/>
    <property type="match status" value="1"/>
</dbReference>
<keyword evidence="8" id="KW-1185">Reference proteome</keyword>
<evidence type="ECO:0000256" key="5">
    <source>
        <dbReference type="SAM" id="SignalP"/>
    </source>
</evidence>
<keyword evidence="4" id="KW-0472">Membrane</keyword>
<feature type="chain" id="PRO_5020598039" evidence="5">
    <location>
        <begin position="27"/>
        <end position="246"/>
    </location>
</feature>
<evidence type="ECO:0000256" key="4">
    <source>
        <dbReference type="ARBA" id="ARBA00023136"/>
    </source>
</evidence>
<dbReference type="InterPro" id="IPR050768">
    <property type="entry name" value="UPF0353/GerABKA_families"/>
</dbReference>
<evidence type="ECO:0000256" key="2">
    <source>
        <dbReference type="ARBA" id="ARBA00022692"/>
    </source>
</evidence>
<dbReference type="PANTHER" id="PTHR22550:SF5">
    <property type="entry name" value="LEUCINE ZIPPER PROTEIN 4"/>
    <property type="match status" value="1"/>
</dbReference>
<proteinExistence type="predicted"/>
<dbReference type="CDD" id="cd00198">
    <property type="entry name" value="vWFA"/>
    <property type="match status" value="1"/>
</dbReference>
<keyword evidence="1" id="KW-1003">Cell membrane</keyword>
<organism evidence="7 8">
    <name type="scientific">Nocardia ignorata</name>
    <dbReference type="NCBI Taxonomy" id="145285"/>
    <lineage>
        <taxon>Bacteria</taxon>
        <taxon>Bacillati</taxon>
        <taxon>Actinomycetota</taxon>
        <taxon>Actinomycetes</taxon>
        <taxon>Mycobacteriales</taxon>
        <taxon>Nocardiaceae</taxon>
        <taxon>Nocardia</taxon>
    </lineage>
</organism>
<keyword evidence="2" id="KW-0812">Transmembrane</keyword>
<dbReference type="InterPro" id="IPR002035">
    <property type="entry name" value="VWF_A"/>
</dbReference>
<accession>A0A4V3CMY3</accession>
<dbReference type="PANTHER" id="PTHR22550">
    <property type="entry name" value="SPORE GERMINATION PROTEIN"/>
    <property type="match status" value="1"/>
</dbReference>
<evidence type="ECO:0000256" key="1">
    <source>
        <dbReference type="ARBA" id="ARBA00022475"/>
    </source>
</evidence>
<feature type="domain" description="VWFA" evidence="6">
    <location>
        <begin position="45"/>
        <end position="242"/>
    </location>
</feature>